<dbReference type="OrthoDB" id="524863at2"/>
<keyword evidence="2" id="KW-1185">Reference proteome</keyword>
<protein>
    <submittedName>
        <fullName evidence="1">Uncharacterized protein</fullName>
    </submittedName>
</protein>
<reference evidence="1 2" key="1">
    <citation type="submission" date="2016-11" db="EMBL/GenBank/DDBJ databases">
        <title>Draft Genome Sequences of Nine Cyanobacterial Strains from Diverse Habitats.</title>
        <authorList>
            <person name="Zhu T."/>
            <person name="Hou S."/>
            <person name="Lu X."/>
            <person name="Hess W.R."/>
        </authorList>
    </citation>
    <scope>NUCLEOTIDE SEQUENCE [LARGE SCALE GENOMIC DNA]</scope>
    <source>
        <strain evidence="1 2">5.2 s.c.1</strain>
    </source>
</reference>
<dbReference type="EMBL" id="MRCC01000032">
    <property type="protein sequence ID" value="OKH20930.1"/>
    <property type="molecule type" value="Genomic_DNA"/>
</dbReference>
<dbReference type="AlphaFoldDB" id="A0A1U7HBH6"/>
<comment type="caution">
    <text evidence="1">The sequence shown here is derived from an EMBL/GenBank/DDBJ whole genome shotgun (WGS) entry which is preliminary data.</text>
</comment>
<accession>A0A1U7HBH6</accession>
<sequence length="133" mass="15465">MVTPVSYNTVAPYTRRLRSSQGLPLRQRLVRQPLPKVTQPEKRPLTVRRAAMLVLQRQELHKSDDEQLMARLQVQHPALFTAIELAQSFAQMVRQHLPDQLDSWFEQAILAVFHLLSVLPNAYVKIMMRSKRV</sequence>
<dbReference type="Proteomes" id="UP000185984">
    <property type="component" value="Unassembled WGS sequence"/>
</dbReference>
<evidence type="ECO:0000313" key="2">
    <source>
        <dbReference type="Proteomes" id="UP000185984"/>
    </source>
</evidence>
<organism evidence="1 2">
    <name type="scientific">Chroogloeocystis siderophila 5.2 s.c.1</name>
    <dbReference type="NCBI Taxonomy" id="247279"/>
    <lineage>
        <taxon>Bacteria</taxon>
        <taxon>Bacillati</taxon>
        <taxon>Cyanobacteriota</taxon>
        <taxon>Cyanophyceae</taxon>
        <taxon>Oscillatoriophycideae</taxon>
        <taxon>Chroococcales</taxon>
        <taxon>Chroococcaceae</taxon>
        <taxon>Chroogloeocystis</taxon>
    </lineage>
</organism>
<proteinExistence type="predicted"/>
<gene>
    <name evidence="1" type="ORF">NIES1031_22495</name>
</gene>
<name>A0A1U7HBH6_9CHRO</name>
<evidence type="ECO:0000313" key="1">
    <source>
        <dbReference type="EMBL" id="OKH20930.1"/>
    </source>
</evidence>
<dbReference type="RefSeq" id="WP_073551665.1">
    <property type="nucleotide sequence ID" value="NZ_CAWMVK010000026.1"/>
</dbReference>